<dbReference type="PANTHER" id="PTHR36503">
    <property type="entry name" value="BLR2520 PROTEIN"/>
    <property type="match status" value="1"/>
</dbReference>
<organism evidence="2 3">
    <name type="scientific">Mucilaginibacter pedocola</name>
    <dbReference type="NCBI Taxonomy" id="1792845"/>
    <lineage>
        <taxon>Bacteria</taxon>
        <taxon>Pseudomonadati</taxon>
        <taxon>Bacteroidota</taxon>
        <taxon>Sphingobacteriia</taxon>
        <taxon>Sphingobacteriales</taxon>
        <taxon>Sphingobacteriaceae</taxon>
        <taxon>Mucilaginibacter</taxon>
    </lineage>
</organism>
<evidence type="ECO:0000259" key="1">
    <source>
        <dbReference type="Pfam" id="PF22677"/>
    </source>
</evidence>
<dbReference type="InterPro" id="IPR029068">
    <property type="entry name" value="Glyas_Bleomycin-R_OHBP_Dase"/>
</dbReference>
<dbReference type="Proteomes" id="UP000189739">
    <property type="component" value="Unassembled WGS sequence"/>
</dbReference>
<dbReference type="GO" id="GO:0051213">
    <property type="term" value="F:dioxygenase activity"/>
    <property type="evidence" value="ECO:0007669"/>
    <property type="project" value="UniProtKB-KW"/>
</dbReference>
<comment type="caution">
    <text evidence="2">The sequence shown here is derived from an EMBL/GenBank/DDBJ whole genome shotgun (WGS) entry which is preliminary data.</text>
</comment>
<dbReference type="RefSeq" id="WP_078347765.1">
    <property type="nucleotide sequence ID" value="NZ_MBTF01000008.1"/>
</dbReference>
<dbReference type="InterPro" id="IPR053863">
    <property type="entry name" value="Glyoxy/Ble-like_N"/>
</dbReference>
<keyword evidence="3" id="KW-1185">Reference proteome</keyword>
<feature type="domain" description="Glyoxalase/Bleomycin resistance-like N-terminal" evidence="1">
    <location>
        <begin position="5"/>
        <end position="42"/>
    </location>
</feature>
<dbReference type="SUPFAM" id="SSF54593">
    <property type="entry name" value="Glyoxalase/Bleomycin resistance protein/Dihydroxybiphenyl dioxygenase"/>
    <property type="match status" value="1"/>
</dbReference>
<sequence>MATQIFVNLPVKDLNKSVEFFTQLGYTFNAQFTNEQATCMIISDTIYVMLLVEPFFQTFSTKEIADATKVVEAIICLSAESREAVDEILNKALAAGAIAPKDKVDYGWMYSCSFQDIDGHLWEYAWMDPNGMPQHQ</sequence>
<reference evidence="2 3" key="1">
    <citation type="submission" date="2016-07" db="EMBL/GenBank/DDBJ databases">
        <title>Genomic analysis of zinc-resistant bacterium Mucilaginibacter pedocola TBZ30.</title>
        <authorList>
            <person name="Huang J."/>
            <person name="Tang J."/>
        </authorList>
    </citation>
    <scope>NUCLEOTIDE SEQUENCE [LARGE SCALE GENOMIC DNA]</scope>
    <source>
        <strain evidence="2 3">TBZ30</strain>
    </source>
</reference>
<dbReference type="Pfam" id="PF22677">
    <property type="entry name" value="Ble-like_N"/>
    <property type="match status" value="1"/>
</dbReference>
<keyword evidence="2" id="KW-0560">Oxidoreductase</keyword>
<dbReference type="Gene3D" id="3.10.180.10">
    <property type="entry name" value="2,3-Dihydroxybiphenyl 1,2-Dioxygenase, domain 1"/>
    <property type="match status" value="1"/>
</dbReference>
<evidence type="ECO:0000313" key="2">
    <source>
        <dbReference type="EMBL" id="OOQ60221.1"/>
    </source>
</evidence>
<dbReference type="AlphaFoldDB" id="A0A1S9PH01"/>
<keyword evidence="2" id="KW-0223">Dioxygenase</keyword>
<gene>
    <name evidence="2" type="ORF">BC343_26040</name>
</gene>
<dbReference type="OrthoDB" id="9798430at2"/>
<name>A0A1S9PH01_9SPHI</name>
<protein>
    <submittedName>
        <fullName evidence="2">Extradiol dioxygenase</fullName>
    </submittedName>
</protein>
<accession>A0A1S9PH01</accession>
<dbReference type="STRING" id="1792845.BC343_26040"/>
<dbReference type="PANTHER" id="PTHR36503:SF2">
    <property type="entry name" value="BLR2408 PROTEIN"/>
    <property type="match status" value="1"/>
</dbReference>
<dbReference type="EMBL" id="MBTF01000008">
    <property type="protein sequence ID" value="OOQ60221.1"/>
    <property type="molecule type" value="Genomic_DNA"/>
</dbReference>
<evidence type="ECO:0000313" key="3">
    <source>
        <dbReference type="Proteomes" id="UP000189739"/>
    </source>
</evidence>
<proteinExistence type="predicted"/>